<reference evidence="1" key="1">
    <citation type="journal article" date="2023" name="IScience">
        <title>Live-bearing cockroach genome reveals convergent evolutionary mechanisms linked to viviparity in insects and beyond.</title>
        <authorList>
            <person name="Fouks B."/>
            <person name="Harrison M.C."/>
            <person name="Mikhailova A.A."/>
            <person name="Marchal E."/>
            <person name="English S."/>
            <person name="Carruthers M."/>
            <person name="Jennings E.C."/>
            <person name="Chiamaka E.L."/>
            <person name="Frigard R.A."/>
            <person name="Pippel M."/>
            <person name="Attardo G.M."/>
            <person name="Benoit J.B."/>
            <person name="Bornberg-Bauer E."/>
            <person name="Tobe S.S."/>
        </authorList>
    </citation>
    <scope>NUCLEOTIDE SEQUENCE</scope>
    <source>
        <strain evidence="1">Stay&amp;Tobe</strain>
    </source>
</reference>
<proteinExistence type="predicted"/>
<sequence>MAKSSGSRRLAALPEVGQGEATEAVLEFSVSYSSNQHQMAMFSSSNQHQMAMFIPCLKKKKQNMSSPHKAPCFHIGRTTIQECGLFSISIVDFTE</sequence>
<name>A0AAD7ZN83_DIPPU</name>
<dbReference type="Proteomes" id="UP001233999">
    <property type="component" value="Unassembled WGS sequence"/>
</dbReference>
<reference evidence="1" key="2">
    <citation type="submission" date="2023-05" db="EMBL/GenBank/DDBJ databases">
        <authorList>
            <person name="Fouks B."/>
        </authorList>
    </citation>
    <scope>NUCLEOTIDE SEQUENCE</scope>
    <source>
        <strain evidence="1">Stay&amp;Tobe</strain>
        <tissue evidence="1">Testes</tissue>
    </source>
</reference>
<dbReference type="AlphaFoldDB" id="A0AAD7ZN83"/>
<organism evidence="1 2">
    <name type="scientific">Diploptera punctata</name>
    <name type="common">Pacific beetle cockroach</name>
    <dbReference type="NCBI Taxonomy" id="6984"/>
    <lineage>
        <taxon>Eukaryota</taxon>
        <taxon>Metazoa</taxon>
        <taxon>Ecdysozoa</taxon>
        <taxon>Arthropoda</taxon>
        <taxon>Hexapoda</taxon>
        <taxon>Insecta</taxon>
        <taxon>Pterygota</taxon>
        <taxon>Neoptera</taxon>
        <taxon>Polyneoptera</taxon>
        <taxon>Dictyoptera</taxon>
        <taxon>Blattodea</taxon>
        <taxon>Blaberoidea</taxon>
        <taxon>Blaberidae</taxon>
        <taxon>Diplopterinae</taxon>
        <taxon>Diploptera</taxon>
    </lineage>
</organism>
<feature type="non-terminal residue" evidence="1">
    <location>
        <position position="95"/>
    </location>
</feature>
<keyword evidence="2" id="KW-1185">Reference proteome</keyword>
<evidence type="ECO:0000313" key="1">
    <source>
        <dbReference type="EMBL" id="KAJ9582878.1"/>
    </source>
</evidence>
<dbReference type="EMBL" id="JASPKZ010007724">
    <property type="protein sequence ID" value="KAJ9582878.1"/>
    <property type="molecule type" value="Genomic_DNA"/>
</dbReference>
<accession>A0AAD7ZN83</accession>
<gene>
    <name evidence="1" type="ORF">L9F63_022774</name>
</gene>
<comment type="caution">
    <text evidence="1">The sequence shown here is derived from an EMBL/GenBank/DDBJ whole genome shotgun (WGS) entry which is preliminary data.</text>
</comment>
<feature type="non-terminal residue" evidence="1">
    <location>
        <position position="1"/>
    </location>
</feature>
<protein>
    <submittedName>
        <fullName evidence="1">Uncharacterized protein</fullName>
    </submittedName>
</protein>
<evidence type="ECO:0000313" key="2">
    <source>
        <dbReference type="Proteomes" id="UP001233999"/>
    </source>
</evidence>